<keyword evidence="2" id="KW-1185">Reference proteome</keyword>
<dbReference type="AlphaFoldDB" id="A0AAN9T098"/>
<organism evidence="1 2">
    <name type="scientific">Psophocarpus tetragonolobus</name>
    <name type="common">Winged bean</name>
    <name type="synonym">Dolichos tetragonolobus</name>
    <dbReference type="NCBI Taxonomy" id="3891"/>
    <lineage>
        <taxon>Eukaryota</taxon>
        <taxon>Viridiplantae</taxon>
        <taxon>Streptophyta</taxon>
        <taxon>Embryophyta</taxon>
        <taxon>Tracheophyta</taxon>
        <taxon>Spermatophyta</taxon>
        <taxon>Magnoliopsida</taxon>
        <taxon>eudicotyledons</taxon>
        <taxon>Gunneridae</taxon>
        <taxon>Pentapetalae</taxon>
        <taxon>rosids</taxon>
        <taxon>fabids</taxon>
        <taxon>Fabales</taxon>
        <taxon>Fabaceae</taxon>
        <taxon>Papilionoideae</taxon>
        <taxon>50 kb inversion clade</taxon>
        <taxon>NPAAA clade</taxon>
        <taxon>indigoferoid/millettioid clade</taxon>
        <taxon>Phaseoleae</taxon>
        <taxon>Psophocarpus</taxon>
    </lineage>
</organism>
<evidence type="ECO:0000313" key="1">
    <source>
        <dbReference type="EMBL" id="KAK7404763.1"/>
    </source>
</evidence>
<accession>A0AAN9T098</accession>
<gene>
    <name evidence="1" type="ORF">VNO78_05720</name>
</gene>
<evidence type="ECO:0000313" key="2">
    <source>
        <dbReference type="Proteomes" id="UP001386955"/>
    </source>
</evidence>
<protein>
    <submittedName>
        <fullName evidence="1">Uncharacterized protein</fullName>
    </submittedName>
</protein>
<reference evidence="1 2" key="1">
    <citation type="submission" date="2024-01" db="EMBL/GenBank/DDBJ databases">
        <title>The genomes of 5 underutilized Papilionoideae crops provide insights into root nodulation and disease resistanc.</title>
        <authorList>
            <person name="Jiang F."/>
        </authorList>
    </citation>
    <scope>NUCLEOTIDE SEQUENCE [LARGE SCALE GENOMIC DNA]</scope>
    <source>
        <strain evidence="1">DUOXIRENSHENG_FW03</strain>
        <tissue evidence="1">Leaves</tissue>
    </source>
</reference>
<dbReference type="Proteomes" id="UP001386955">
    <property type="component" value="Unassembled WGS sequence"/>
</dbReference>
<name>A0AAN9T098_PSOTE</name>
<proteinExistence type="predicted"/>
<sequence length="83" mass="9102">MRFSCTASEYGLHICTKLREYRYEISQEGTLDDLSVTLTIHLLNDMKAYKEVGSLRDGTCSVFQVVSILACVVSANALAPLAA</sequence>
<comment type="caution">
    <text evidence="1">The sequence shown here is derived from an EMBL/GenBank/DDBJ whole genome shotgun (WGS) entry which is preliminary data.</text>
</comment>
<dbReference type="EMBL" id="JAYMYS010000002">
    <property type="protein sequence ID" value="KAK7404763.1"/>
    <property type="molecule type" value="Genomic_DNA"/>
</dbReference>